<protein>
    <recommendedName>
        <fullName evidence="13">Peptidase M50 domain-containing protein</fullName>
    </recommendedName>
</protein>
<dbReference type="GO" id="GO:0006508">
    <property type="term" value="P:proteolysis"/>
    <property type="evidence" value="ECO:0007669"/>
    <property type="project" value="UniProtKB-KW"/>
</dbReference>
<keyword evidence="7" id="KW-0378">Hydrolase</keyword>
<dbReference type="InterPro" id="IPR008915">
    <property type="entry name" value="Peptidase_M50"/>
</dbReference>
<keyword evidence="9 12" id="KW-1133">Transmembrane helix</keyword>
<comment type="similarity">
    <text evidence="3">Belongs to the peptidase M50B family.</text>
</comment>
<evidence type="ECO:0000256" key="10">
    <source>
        <dbReference type="ARBA" id="ARBA00023049"/>
    </source>
</evidence>
<proteinExistence type="inferred from homology"/>
<feature type="transmembrane region" description="Helical" evidence="12">
    <location>
        <begin position="182"/>
        <end position="202"/>
    </location>
</feature>
<dbReference type="PANTHER" id="PTHR39188:SF3">
    <property type="entry name" value="STAGE IV SPORULATION PROTEIN FB"/>
    <property type="match status" value="1"/>
</dbReference>
<name>A0A6C2YKT0_9BACT</name>
<feature type="transmembrane region" description="Helical" evidence="12">
    <location>
        <begin position="110"/>
        <end position="133"/>
    </location>
</feature>
<keyword evidence="5 12" id="KW-0812">Transmembrane</keyword>
<gene>
    <name evidence="14" type="ORF">GMBLW1_19240</name>
</gene>
<comment type="cofactor">
    <cofactor evidence="1">
        <name>Zn(2+)</name>
        <dbReference type="ChEBI" id="CHEBI:29105"/>
    </cofactor>
</comment>
<feature type="transmembrane region" description="Helical" evidence="12">
    <location>
        <begin position="78"/>
        <end position="98"/>
    </location>
</feature>
<evidence type="ECO:0000256" key="1">
    <source>
        <dbReference type="ARBA" id="ARBA00001947"/>
    </source>
</evidence>
<keyword evidence="15" id="KW-1185">Reference proteome</keyword>
<evidence type="ECO:0000256" key="3">
    <source>
        <dbReference type="ARBA" id="ARBA00007931"/>
    </source>
</evidence>
<evidence type="ECO:0000259" key="13">
    <source>
        <dbReference type="Pfam" id="PF02163"/>
    </source>
</evidence>
<feature type="transmembrane region" description="Helical" evidence="12">
    <location>
        <begin position="140"/>
        <end position="162"/>
    </location>
</feature>
<keyword evidence="11 12" id="KW-0472">Membrane</keyword>
<dbReference type="Proteomes" id="UP000464378">
    <property type="component" value="Chromosome"/>
</dbReference>
<keyword evidence="4" id="KW-0645">Protease</keyword>
<accession>A0A6C2YKT0</accession>
<dbReference type="InParanoid" id="A0A6C2YKT0"/>
<sequence length="247" mass="27954">MIRKSDVISLEPSRTPYDLEWRMFGFPIRVNPWFWLIMAMLGGRSLQFGFEVLLLFVLVAFVSVLVHELGHAFMMRRFGGIPRIVLTGFGGVAISGTGGRTRMERILISLAGPFAGLSLFGIVVGSDALFHWAETSRMTVFAYVFLYQVNLYWNILNLLPVFPLDGGQVVRNAVSRSEYTGLRLATQVSMVTCGIVVMYCFFANQLNWIPVDPLFTGVMFGLLGYQNYMIYQQLNGPRSFSDDPFRR</sequence>
<keyword evidence="10" id="KW-0482">Metalloprotease</keyword>
<feature type="domain" description="Peptidase M50" evidence="13">
    <location>
        <begin position="140"/>
        <end position="193"/>
    </location>
</feature>
<dbReference type="Pfam" id="PF02163">
    <property type="entry name" value="Peptidase_M50"/>
    <property type="match status" value="1"/>
</dbReference>
<evidence type="ECO:0000313" key="15">
    <source>
        <dbReference type="Proteomes" id="UP000464378"/>
    </source>
</evidence>
<dbReference type="AlphaFoldDB" id="A0A6C2YKT0"/>
<dbReference type="EMBL" id="LR586016">
    <property type="protein sequence ID" value="VIP02036.1"/>
    <property type="molecule type" value="Genomic_DNA"/>
</dbReference>
<dbReference type="EMBL" id="LR593887">
    <property type="protein sequence ID" value="VTS00195.1"/>
    <property type="molecule type" value="Genomic_DNA"/>
</dbReference>
<keyword evidence="8" id="KW-0862">Zinc</keyword>
<dbReference type="KEGG" id="tim:GMBLW1_19240"/>
<keyword evidence="6" id="KW-0479">Metal-binding</keyword>
<dbReference type="PANTHER" id="PTHR39188">
    <property type="entry name" value="MEMBRANE-ASSOCIATED ZINC METALLOPROTEASE M50B"/>
    <property type="match status" value="1"/>
</dbReference>
<comment type="subcellular location">
    <subcellularLocation>
        <location evidence="2">Membrane</location>
        <topology evidence="2">Multi-pass membrane protein</topology>
    </subcellularLocation>
</comment>
<evidence type="ECO:0000256" key="11">
    <source>
        <dbReference type="ARBA" id="ARBA00023136"/>
    </source>
</evidence>
<evidence type="ECO:0000256" key="2">
    <source>
        <dbReference type="ARBA" id="ARBA00004141"/>
    </source>
</evidence>
<evidence type="ECO:0000313" key="14">
    <source>
        <dbReference type="EMBL" id="VIP02036.1"/>
    </source>
</evidence>
<dbReference type="GO" id="GO:0008237">
    <property type="term" value="F:metallopeptidase activity"/>
    <property type="evidence" value="ECO:0007669"/>
    <property type="project" value="UniProtKB-KW"/>
</dbReference>
<evidence type="ECO:0000256" key="4">
    <source>
        <dbReference type="ARBA" id="ARBA00022670"/>
    </source>
</evidence>
<feature type="transmembrane region" description="Helical" evidence="12">
    <location>
        <begin position="214"/>
        <end position="231"/>
    </location>
</feature>
<evidence type="ECO:0000256" key="9">
    <source>
        <dbReference type="ARBA" id="ARBA00022989"/>
    </source>
</evidence>
<feature type="transmembrane region" description="Helical" evidence="12">
    <location>
        <begin position="48"/>
        <end position="66"/>
    </location>
</feature>
<evidence type="ECO:0000256" key="6">
    <source>
        <dbReference type="ARBA" id="ARBA00022723"/>
    </source>
</evidence>
<evidence type="ECO:0000256" key="5">
    <source>
        <dbReference type="ARBA" id="ARBA00022692"/>
    </source>
</evidence>
<dbReference type="GO" id="GO:0046872">
    <property type="term" value="F:metal ion binding"/>
    <property type="evidence" value="ECO:0007669"/>
    <property type="project" value="UniProtKB-KW"/>
</dbReference>
<evidence type="ECO:0000256" key="7">
    <source>
        <dbReference type="ARBA" id="ARBA00022801"/>
    </source>
</evidence>
<evidence type="ECO:0000256" key="12">
    <source>
        <dbReference type="SAM" id="Phobius"/>
    </source>
</evidence>
<organism evidence="14">
    <name type="scientific">Tuwongella immobilis</name>
    <dbReference type="NCBI Taxonomy" id="692036"/>
    <lineage>
        <taxon>Bacteria</taxon>
        <taxon>Pseudomonadati</taxon>
        <taxon>Planctomycetota</taxon>
        <taxon>Planctomycetia</taxon>
        <taxon>Gemmatales</taxon>
        <taxon>Gemmataceae</taxon>
        <taxon>Tuwongella</taxon>
    </lineage>
</organism>
<reference evidence="14" key="1">
    <citation type="submission" date="2019-04" db="EMBL/GenBank/DDBJ databases">
        <authorList>
            <consortium name="Science for Life Laboratories"/>
        </authorList>
    </citation>
    <scope>NUCLEOTIDE SEQUENCE</scope>
    <source>
        <strain evidence="14">MBLW1</strain>
    </source>
</reference>
<evidence type="ECO:0000256" key="8">
    <source>
        <dbReference type="ARBA" id="ARBA00022833"/>
    </source>
</evidence>
<dbReference type="GO" id="GO:0016020">
    <property type="term" value="C:membrane"/>
    <property type="evidence" value="ECO:0007669"/>
    <property type="project" value="UniProtKB-SubCell"/>
</dbReference>